<dbReference type="PANTHER" id="PTHR35174">
    <property type="entry name" value="BLL7171 PROTEIN-RELATED"/>
    <property type="match status" value="1"/>
</dbReference>
<name>A0A930YKW0_9ACTN</name>
<protein>
    <recommendedName>
        <fullName evidence="3">YCII-related domain-containing protein</fullName>
    </recommendedName>
</protein>
<dbReference type="EMBL" id="JADKPN010000007">
    <property type="protein sequence ID" value="MBF4764010.1"/>
    <property type="molecule type" value="Genomic_DNA"/>
</dbReference>
<dbReference type="PANTHER" id="PTHR35174:SF3">
    <property type="entry name" value="BLL7171 PROTEIN"/>
    <property type="match status" value="1"/>
</dbReference>
<dbReference type="Proteomes" id="UP000640489">
    <property type="component" value="Unassembled WGS sequence"/>
</dbReference>
<evidence type="ECO:0000256" key="1">
    <source>
        <dbReference type="ARBA" id="ARBA00007689"/>
    </source>
</evidence>
<dbReference type="RefSeq" id="WP_194707197.1">
    <property type="nucleotide sequence ID" value="NZ_JADKPN010000007.1"/>
</dbReference>
<accession>A0A930YKW0</accession>
<comment type="similarity">
    <text evidence="1">Belongs to the YciI family.</text>
</comment>
<dbReference type="AlphaFoldDB" id="A0A930YKW0"/>
<evidence type="ECO:0000313" key="5">
    <source>
        <dbReference type="Proteomes" id="UP000640489"/>
    </source>
</evidence>
<evidence type="ECO:0000256" key="2">
    <source>
        <dbReference type="SAM" id="MobiDB-lite"/>
    </source>
</evidence>
<dbReference type="InterPro" id="IPR005545">
    <property type="entry name" value="YCII"/>
</dbReference>
<feature type="region of interest" description="Disordered" evidence="2">
    <location>
        <begin position="1"/>
        <end position="20"/>
    </location>
</feature>
<organism evidence="4 5">
    <name type="scientific">Nocardioides islandensis</name>
    <dbReference type="NCBI Taxonomy" id="433663"/>
    <lineage>
        <taxon>Bacteria</taxon>
        <taxon>Bacillati</taxon>
        <taxon>Actinomycetota</taxon>
        <taxon>Actinomycetes</taxon>
        <taxon>Propionibacteriales</taxon>
        <taxon>Nocardioidaceae</taxon>
        <taxon>Nocardioides</taxon>
    </lineage>
</organism>
<evidence type="ECO:0000259" key="3">
    <source>
        <dbReference type="Pfam" id="PF03795"/>
    </source>
</evidence>
<dbReference type="InterPro" id="IPR011008">
    <property type="entry name" value="Dimeric_a/b-barrel"/>
</dbReference>
<gene>
    <name evidence="4" type="ORF">ISU07_12815</name>
</gene>
<feature type="domain" description="YCII-related" evidence="3">
    <location>
        <begin position="22"/>
        <end position="103"/>
    </location>
</feature>
<dbReference type="Gene3D" id="3.30.70.1060">
    <property type="entry name" value="Dimeric alpha+beta barrel"/>
    <property type="match status" value="1"/>
</dbReference>
<dbReference type="SUPFAM" id="SSF54909">
    <property type="entry name" value="Dimeric alpha+beta barrel"/>
    <property type="match status" value="1"/>
</dbReference>
<dbReference type="Pfam" id="PF03795">
    <property type="entry name" value="YCII"/>
    <property type="match status" value="1"/>
</dbReference>
<keyword evidence="5" id="KW-1185">Reference proteome</keyword>
<proteinExistence type="inferred from homology"/>
<reference evidence="4" key="1">
    <citation type="submission" date="2020-11" db="EMBL/GenBank/DDBJ databases">
        <title>Nocardioides sp. nov., isolated from Soil of Cynanchum wilfordii Hemsley rhizosphere.</title>
        <authorList>
            <person name="Lee J.-S."/>
            <person name="Suh M.K."/>
            <person name="Kim J.-S."/>
        </authorList>
    </citation>
    <scope>NUCLEOTIDE SEQUENCE</scope>
    <source>
        <strain evidence="4">KCTC 19275</strain>
    </source>
</reference>
<sequence length="146" mass="15742">MPKYLLGTTFEPGADPTPMEEWTEDEVSAHLNYYEVLGRQLRESGELVDSTILTGPDRAKIVRSGPGGEPVVTDGPFQEFKEWLAGYLIVEVPDEARALEIAALVSAVPGRGGVPTGQPTHVRQVMEDGPSGVADMLDYLDSARGT</sequence>
<evidence type="ECO:0000313" key="4">
    <source>
        <dbReference type="EMBL" id="MBF4764010.1"/>
    </source>
</evidence>
<comment type="caution">
    <text evidence="4">The sequence shown here is derived from an EMBL/GenBank/DDBJ whole genome shotgun (WGS) entry which is preliminary data.</text>
</comment>